<dbReference type="EMBL" id="JBHSFG010000077">
    <property type="protein sequence ID" value="MFC4470274.1"/>
    <property type="molecule type" value="Genomic_DNA"/>
</dbReference>
<dbReference type="RefSeq" id="WP_386350750.1">
    <property type="nucleotide sequence ID" value="NZ_JBHSFG010000077.1"/>
</dbReference>
<evidence type="ECO:0000313" key="2">
    <source>
        <dbReference type="Proteomes" id="UP001596012"/>
    </source>
</evidence>
<reference evidence="2" key="1">
    <citation type="journal article" date="2019" name="Int. J. Syst. Evol. Microbiol.">
        <title>The Global Catalogue of Microorganisms (GCM) 10K type strain sequencing project: providing services to taxonomists for standard genome sequencing and annotation.</title>
        <authorList>
            <consortium name="The Broad Institute Genomics Platform"/>
            <consortium name="The Broad Institute Genome Sequencing Center for Infectious Disease"/>
            <person name="Wu L."/>
            <person name="Ma J."/>
        </authorList>
    </citation>
    <scope>NUCLEOTIDE SEQUENCE [LARGE SCALE GENOMIC DNA]</scope>
    <source>
        <strain evidence="2">DT43</strain>
    </source>
</reference>
<evidence type="ECO:0000313" key="1">
    <source>
        <dbReference type="EMBL" id="MFC4470274.1"/>
    </source>
</evidence>
<name>A0ABV8YZR7_9ACTN</name>
<protein>
    <submittedName>
        <fullName evidence="1">Integrase</fullName>
    </submittedName>
</protein>
<accession>A0ABV8YZR7</accession>
<keyword evidence="2" id="KW-1185">Reference proteome</keyword>
<dbReference type="Proteomes" id="UP001596012">
    <property type="component" value="Unassembled WGS sequence"/>
</dbReference>
<gene>
    <name evidence="1" type="ORF">ACFPH6_38235</name>
</gene>
<dbReference type="InterPro" id="IPR011010">
    <property type="entry name" value="DNA_brk_join_enz"/>
</dbReference>
<proteinExistence type="predicted"/>
<organism evidence="1 2">
    <name type="scientific">Streptomyces xiangluensis</name>
    <dbReference type="NCBI Taxonomy" id="2665720"/>
    <lineage>
        <taxon>Bacteria</taxon>
        <taxon>Bacillati</taxon>
        <taxon>Actinomycetota</taxon>
        <taxon>Actinomycetes</taxon>
        <taxon>Kitasatosporales</taxon>
        <taxon>Streptomycetaceae</taxon>
        <taxon>Streptomyces</taxon>
    </lineage>
</organism>
<sequence length="715" mass="77671">MTSALVDEVDPYVLPMPTPDSPVVLDRWISAGNRHPNGRYADAVWPLAPLIDNPGATLSKIHWSRCPIGLRGQLKLPAWIMINGELRPTVVQTRGHRARTRGSADDILETCREWIRLAHWAHERGMSDLGAFTDEWWSAYTTERWQSGITRAYSEKVLARLTDLWAYDQLAAHPSGIPRPPWDTEGVDDYLPSATGEGGRENTTEPLDPQVIGPLLVWAGRMVDDLAEDILAAWTERRRLLSIASASTATPAGRARIEETLLPLITSGAPIPSTGCDGGHTLARAFIAATTGASLGQVDRFKKQHGLTNLAAYRPGPCPLDVPVTGQVAGRPWRQSLDFNEAADLMKHLGTAAMIIILYLTGMRPQEAQGLRSGCCPDPAPRPDGAPGRHLIRSHHYKEVTNDDGHHISAGVEREVPWVAIAPVVRSIRILERIVPEGELLFSAAHHDFQGVKAHQGALKNGTLNRRIDSFVAWANREAVAQGLPEQAIPQDPHGELGMARFRRTLAWHIARRPGGLIALAIQYGHMRTVLDARTSTGYGALGRRGIHGVLDVETALAAADTAARLRDRMAAGEKISGPAARRAVTGATQAPHFEGRIVPSTFARKAAAYLARDGIVLFDNSDALLICAFKRETALCEPAANATSPNVVDCRAGCGNMARTDTHASQLRDRADEIDQLAAHAPMHIGNRLRAHAARLRQAAVTHAATAETAEVLR</sequence>
<dbReference type="SUPFAM" id="SSF56349">
    <property type="entry name" value="DNA breaking-rejoining enzymes"/>
    <property type="match status" value="1"/>
</dbReference>
<comment type="caution">
    <text evidence="1">The sequence shown here is derived from an EMBL/GenBank/DDBJ whole genome shotgun (WGS) entry which is preliminary data.</text>
</comment>